<dbReference type="AlphaFoldDB" id="A0A0N5D045"/>
<dbReference type="InterPro" id="IPR052620">
    <property type="entry name" value="ELYS/MEL-28_NucAsmblyFactor"/>
</dbReference>
<evidence type="ECO:0000313" key="3">
    <source>
        <dbReference type="EMBL" id="VDN03467.1"/>
    </source>
</evidence>
<reference evidence="3 4" key="2">
    <citation type="submission" date="2018-11" db="EMBL/GenBank/DDBJ databases">
        <authorList>
            <consortium name="Pathogen Informatics"/>
        </authorList>
    </citation>
    <scope>NUCLEOTIDE SEQUENCE [LARGE SCALE GENOMIC DNA]</scope>
</reference>
<organism evidence="5">
    <name type="scientific">Thelazia callipaeda</name>
    <name type="common">Oriental eyeworm</name>
    <name type="synonym">Parasitic nematode</name>
    <dbReference type="NCBI Taxonomy" id="103827"/>
    <lineage>
        <taxon>Eukaryota</taxon>
        <taxon>Metazoa</taxon>
        <taxon>Ecdysozoa</taxon>
        <taxon>Nematoda</taxon>
        <taxon>Chromadorea</taxon>
        <taxon>Rhabditida</taxon>
        <taxon>Spirurina</taxon>
        <taxon>Spiruromorpha</taxon>
        <taxon>Thelazioidea</taxon>
        <taxon>Thelaziidae</taxon>
        <taxon>Thelazia</taxon>
    </lineage>
</organism>
<keyword evidence="1" id="KW-1133">Transmembrane helix</keyword>
<dbReference type="OMA" id="YESTILI"/>
<dbReference type="OrthoDB" id="20729at2759"/>
<dbReference type="PANTHER" id="PTHR21583:SF8">
    <property type="entry name" value="PROTEIN ELYS"/>
    <property type="match status" value="1"/>
</dbReference>
<sequence length="763" mass="87722">MLRQEGTVKDFKLLYEKKGDEAWGNDYENAGEYTEWYCFIRKNYASIHKMYHTSPVVYSCGFGKSCSIADVCGLAFQDGSMGVVLAVNDEQNEEYFLAYYSIKVSKIVKNISVRKKISRIAAILDGTKKEEIHFLHENLRKSPHLIAVGTHGGDCYLTHFGIDMPDMIDSKIERPPFTTNLCKSYISQEQFNFVTNNGKVFSINIGKFKLLFYDLYVSAVSYLERCKTLVIGFSCGAFIAVSLLNGKDGSYYHSSSSVYGFACQEPVDDPRPVLYLWVAYSKRKQNPHAMLFVITFPNDEGQPSSQWSFSEFMIMKYLVWYPDNCSKWLSFRTIVSFGSKEHQPKNILERFQRFSLRSSSTEEILRINAMNTIHMLMTWKNTNNSVEACIILLLSLTPFMILRSELAIFQGALFDLNAFYYKRLPRQIMFDQSVLKLNPFLAVFKVKTLKDQEADFDYLVNHTGVWQYQSPYSETDDFFIFAPSHSFEINVFNRNYESTILISSIQKVVLNWIDSNFGDIVLEESELACSLLNAVGLAKTYADHSGTSEISVVPFENVSVIISALIFNDESNKTLKNYIISCSSYAIVHRISGFIWKEIIHAKKKFDELSRPWFDHMSRPLSLANLHWLQSSAAVFHRAEELFVEISKKVPSDKIMEAATASYNMMVAKNLVFYTGIVFLFYHIGLLPLKNFTSLYTLMKTKIIERKGRLLPGSKLYITTLLEEMQTACPEEDFWFGCTADEWYPPQSFEVSFNLFNDMIFNT</sequence>
<accession>A0A0N5D045</accession>
<evidence type="ECO:0000256" key="1">
    <source>
        <dbReference type="SAM" id="Phobius"/>
    </source>
</evidence>
<keyword evidence="4" id="KW-1185">Reference proteome</keyword>
<feature type="domain" description="ELYS beta-propeller" evidence="2">
    <location>
        <begin position="85"/>
        <end position="285"/>
    </location>
</feature>
<dbReference type="PANTHER" id="PTHR21583">
    <property type="entry name" value="ELYS PROTEIN"/>
    <property type="match status" value="1"/>
</dbReference>
<dbReference type="InterPro" id="IPR032040">
    <property type="entry name" value="ELYS-bb"/>
</dbReference>
<dbReference type="Pfam" id="PF16687">
    <property type="entry name" value="ELYS-bb"/>
    <property type="match status" value="1"/>
</dbReference>
<proteinExistence type="predicted"/>
<name>A0A0N5D045_THECL</name>
<feature type="transmembrane region" description="Helical" evidence="1">
    <location>
        <begin position="671"/>
        <end position="689"/>
    </location>
</feature>
<dbReference type="EMBL" id="UYYF01004393">
    <property type="protein sequence ID" value="VDN03467.1"/>
    <property type="molecule type" value="Genomic_DNA"/>
</dbReference>
<keyword evidence="1" id="KW-0812">Transmembrane</keyword>
<evidence type="ECO:0000313" key="5">
    <source>
        <dbReference type="WBParaSite" id="TCLT_0000615301-mRNA-1"/>
    </source>
</evidence>
<protein>
    <submittedName>
        <fullName evidence="5">ELYS-bb domain-containing protein</fullName>
    </submittedName>
</protein>
<evidence type="ECO:0000259" key="2">
    <source>
        <dbReference type="Pfam" id="PF16687"/>
    </source>
</evidence>
<keyword evidence="1" id="KW-0472">Membrane</keyword>
<gene>
    <name evidence="3" type="ORF">TCLT_LOCUS6142</name>
</gene>
<evidence type="ECO:0000313" key="4">
    <source>
        <dbReference type="Proteomes" id="UP000276776"/>
    </source>
</evidence>
<dbReference type="Proteomes" id="UP000276776">
    <property type="component" value="Unassembled WGS sequence"/>
</dbReference>
<dbReference type="STRING" id="103827.A0A0N5D045"/>
<dbReference type="WBParaSite" id="TCLT_0000615301-mRNA-1">
    <property type="protein sequence ID" value="TCLT_0000615301-mRNA-1"/>
    <property type="gene ID" value="TCLT_0000615301"/>
</dbReference>
<reference evidence="5" key="1">
    <citation type="submission" date="2017-02" db="UniProtKB">
        <authorList>
            <consortium name="WormBaseParasite"/>
        </authorList>
    </citation>
    <scope>IDENTIFICATION</scope>
</reference>